<dbReference type="AlphaFoldDB" id="D3FE20"/>
<organism evidence="1 2">
    <name type="scientific">Conexibacter woesei (strain DSM 14684 / CCUG 47730 / CIP 108061 / JCM 11494 / NBRC 100937 / ID131577)</name>
    <dbReference type="NCBI Taxonomy" id="469383"/>
    <lineage>
        <taxon>Bacteria</taxon>
        <taxon>Bacillati</taxon>
        <taxon>Actinomycetota</taxon>
        <taxon>Thermoleophilia</taxon>
        <taxon>Solirubrobacterales</taxon>
        <taxon>Conexibacteraceae</taxon>
        <taxon>Conexibacter</taxon>
    </lineage>
</organism>
<sequence>MRIVSASMTADPRTIVDTFIAELDGETRQLAFAEWGVTVDAAGWPLDVGVAIRDGMLRAQAHVIGPDRIDPHDLLRWNRQIPYVRFSHTNDGEVWIQGDMQLVAVDPVQLDRFLGLLVLSATQARQAAGPAPE</sequence>
<reference evidence="1 2" key="1">
    <citation type="journal article" date="2010" name="Stand. Genomic Sci.">
        <title>Complete genome sequence of Conexibacter woesei type strain (ID131577).</title>
        <authorList>
            <person name="Pukall R."/>
            <person name="Lapidus A."/>
            <person name="Glavina Del Rio T."/>
            <person name="Copeland A."/>
            <person name="Tice H."/>
            <person name="Cheng J.-F."/>
            <person name="Lucas S."/>
            <person name="Chen F."/>
            <person name="Nolan M."/>
            <person name="Bruce D."/>
            <person name="Goodwin L."/>
            <person name="Pitluck S."/>
            <person name="Mavromatis K."/>
            <person name="Ivanova N."/>
            <person name="Ovchinnikova G."/>
            <person name="Pati A."/>
            <person name="Chen A."/>
            <person name="Palaniappan K."/>
            <person name="Land M."/>
            <person name="Hauser L."/>
            <person name="Chang Y.-J."/>
            <person name="Jeffries C.D."/>
            <person name="Chain P."/>
            <person name="Meincke L."/>
            <person name="Sims D."/>
            <person name="Brettin T."/>
            <person name="Detter J.C."/>
            <person name="Rohde M."/>
            <person name="Goeker M."/>
            <person name="Bristow J."/>
            <person name="Eisen J.A."/>
            <person name="Markowitz V."/>
            <person name="Kyrpides N.C."/>
            <person name="Klenk H.-P."/>
            <person name="Hugenholtz P."/>
        </authorList>
    </citation>
    <scope>NUCLEOTIDE SEQUENCE [LARGE SCALE GENOMIC DNA]</scope>
    <source>
        <strain evidence="2">DSM 14684 / CIP 108061 / JCM 11494 / NBRC 100937 / ID131577</strain>
    </source>
</reference>
<dbReference type="Pfam" id="PF10722">
    <property type="entry name" value="YbjN"/>
    <property type="match status" value="1"/>
</dbReference>
<dbReference type="STRING" id="469383.Cwoe_3217"/>
<accession>D3FE20</accession>
<dbReference type="HOGENOM" id="CLU_1903112_0_0_11"/>
<proteinExistence type="predicted"/>
<reference evidence="2" key="2">
    <citation type="submission" date="2010-01" db="EMBL/GenBank/DDBJ databases">
        <title>The complete genome of Conexibacter woesei DSM 14684.</title>
        <authorList>
            <consortium name="US DOE Joint Genome Institute (JGI-PGF)"/>
            <person name="Lucas S."/>
            <person name="Copeland A."/>
            <person name="Lapidus A."/>
            <person name="Glavina del Rio T."/>
            <person name="Dalin E."/>
            <person name="Tice H."/>
            <person name="Bruce D."/>
            <person name="Goodwin L."/>
            <person name="Pitluck S."/>
            <person name="Kyrpides N."/>
            <person name="Mavromatis K."/>
            <person name="Ivanova N."/>
            <person name="Mikhailova N."/>
            <person name="Chertkov O."/>
            <person name="Brettin T."/>
            <person name="Detter J.C."/>
            <person name="Han C."/>
            <person name="Larimer F."/>
            <person name="Land M."/>
            <person name="Hauser L."/>
            <person name="Markowitz V."/>
            <person name="Cheng J.-F."/>
            <person name="Hugenholtz P."/>
            <person name="Woyke T."/>
            <person name="Wu D."/>
            <person name="Pukall R."/>
            <person name="Steenblock K."/>
            <person name="Schneider S."/>
            <person name="Klenk H.-P."/>
            <person name="Eisen J.A."/>
        </authorList>
    </citation>
    <scope>NUCLEOTIDE SEQUENCE [LARGE SCALE GENOMIC DNA]</scope>
    <source>
        <strain evidence="2">DSM 14684 / CIP 108061 / JCM 11494 / NBRC 100937 / ID131577</strain>
    </source>
</reference>
<evidence type="ECO:0000313" key="1">
    <source>
        <dbReference type="EMBL" id="ADB51636.1"/>
    </source>
</evidence>
<name>D3FE20_CONWI</name>
<dbReference type="eggNOG" id="ENOG5031PH8">
    <property type="taxonomic scope" value="Bacteria"/>
</dbReference>
<protein>
    <submittedName>
        <fullName evidence="1">Uncharacterized protein</fullName>
    </submittedName>
</protein>
<evidence type="ECO:0000313" key="2">
    <source>
        <dbReference type="Proteomes" id="UP000008229"/>
    </source>
</evidence>
<dbReference type="KEGG" id="cwo:Cwoe_3217"/>
<gene>
    <name evidence="1" type="ordered locus">Cwoe_3217</name>
</gene>
<dbReference type="Proteomes" id="UP000008229">
    <property type="component" value="Chromosome"/>
</dbReference>
<keyword evidence="2" id="KW-1185">Reference proteome</keyword>
<dbReference type="EMBL" id="CP001854">
    <property type="protein sequence ID" value="ADB51636.1"/>
    <property type="molecule type" value="Genomic_DNA"/>
</dbReference>
<dbReference type="InterPro" id="IPR019660">
    <property type="entry name" value="Put_sensory_transdc_reg_YbjN"/>
</dbReference>